<dbReference type="PANTHER" id="PTHR11785">
    <property type="entry name" value="AMINO ACID TRANSPORTER"/>
    <property type="match status" value="1"/>
</dbReference>
<keyword evidence="3 5" id="KW-1133">Transmembrane helix</keyword>
<feature type="transmembrane region" description="Helical" evidence="5">
    <location>
        <begin position="176"/>
        <end position="197"/>
    </location>
</feature>
<dbReference type="Proteomes" id="UP000007875">
    <property type="component" value="Unassembled WGS sequence"/>
</dbReference>
<dbReference type="InterPro" id="IPR050598">
    <property type="entry name" value="AminoAcid_Transporter"/>
</dbReference>
<dbReference type="PANTHER" id="PTHR11785:SF512">
    <property type="entry name" value="SOBREMESA, ISOFORM B"/>
    <property type="match status" value="1"/>
</dbReference>
<feature type="transmembrane region" description="Helical" evidence="5">
    <location>
        <begin position="91"/>
        <end position="110"/>
    </location>
</feature>
<evidence type="ECO:0008006" key="8">
    <source>
        <dbReference type="Google" id="ProtNLM"/>
    </source>
</evidence>
<dbReference type="eggNOG" id="KOG1287">
    <property type="taxonomic scope" value="Eukaryota"/>
</dbReference>
<evidence type="ECO:0000313" key="6">
    <source>
        <dbReference type="Ensembl" id="ENSCSAVP00000008818.1"/>
    </source>
</evidence>
<keyword evidence="2 5" id="KW-0812">Transmembrane</keyword>
<feature type="transmembrane region" description="Helical" evidence="5">
    <location>
        <begin position="146"/>
        <end position="164"/>
    </location>
</feature>
<comment type="subcellular location">
    <subcellularLocation>
        <location evidence="1">Membrane</location>
        <topology evidence="1">Multi-pass membrane protein</topology>
    </subcellularLocation>
</comment>
<evidence type="ECO:0000256" key="1">
    <source>
        <dbReference type="ARBA" id="ARBA00004141"/>
    </source>
</evidence>
<reference evidence="6" key="2">
    <citation type="submission" date="2025-08" db="UniProtKB">
        <authorList>
            <consortium name="Ensembl"/>
        </authorList>
    </citation>
    <scope>IDENTIFICATION</scope>
</reference>
<dbReference type="InterPro" id="IPR002293">
    <property type="entry name" value="AA/rel_permease1"/>
</dbReference>
<sequence>IDDTSQPFYPDDNKSVKLKRTIGVYDGASIVVGSMIGSGIFIVPTRILEYCNGDMSLSLIIWVLGGIIAMLMALCYCELATLLPESGGSAAYLKVVYGDVLCFIYLWLYLLAANPQSQAVQIIALGDYISNAVKVSTGTCGPESKVLSKLIGLLITLVLLVCNITRVKLSVKIQLWCTVGKVAALILIAILGFVRAVSDSSVLYTSLQAAPGIAAVSLAVFQSLWAYDGFDNITFITEEVKKPKKTLPMIIILSFLFVMGLYVVVNLSYFAVLNQKEMITSSAVAVSFAAKIHPMLTYAVTLGVCLSLIGSINVNLLTMGRLPFVAARLGFMPKILSMIHIQYFSPLPALLFGIILAVAMLVPSNIDILLKAALFMAWAFRSLCALGVLILRWKMKDAKRPYKVYSITALLATLFGFYSTLVPLIFRPQALYVLGVILAAVFYIVYFLMVRGHINMTGVGKVTVWFQKLFMVASTTEHTS</sequence>
<dbReference type="GeneTree" id="ENSGT00940000162520"/>
<dbReference type="Gene3D" id="1.20.1740.10">
    <property type="entry name" value="Amino acid/polyamine transporter I"/>
    <property type="match status" value="1"/>
</dbReference>
<feature type="transmembrane region" description="Helical" evidence="5">
    <location>
        <begin position="59"/>
        <end position="79"/>
    </location>
</feature>
<evidence type="ECO:0000256" key="3">
    <source>
        <dbReference type="ARBA" id="ARBA00022989"/>
    </source>
</evidence>
<feature type="transmembrane region" description="Helical" evidence="5">
    <location>
        <begin position="404"/>
        <end position="425"/>
    </location>
</feature>
<feature type="transmembrane region" description="Helical" evidence="5">
    <location>
        <begin position="24"/>
        <end position="47"/>
    </location>
</feature>
<protein>
    <recommendedName>
        <fullName evidence="8">Amino acid permease/ SLC12A domain-containing protein</fullName>
    </recommendedName>
</protein>
<feature type="transmembrane region" description="Helical" evidence="5">
    <location>
        <begin position="339"/>
        <end position="362"/>
    </location>
</feature>
<reference evidence="7" key="1">
    <citation type="submission" date="2003-08" db="EMBL/GenBank/DDBJ databases">
        <authorList>
            <person name="Birren B."/>
            <person name="Nusbaum C."/>
            <person name="Abebe A."/>
            <person name="Abouelleil A."/>
            <person name="Adekoya E."/>
            <person name="Ait-zahra M."/>
            <person name="Allen N."/>
            <person name="Allen T."/>
            <person name="An P."/>
            <person name="Anderson M."/>
            <person name="Anderson S."/>
            <person name="Arachchi H."/>
            <person name="Armbruster J."/>
            <person name="Bachantsang P."/>
            <person name="Baldwin J."/>
            <person name="Barry A."/>
            <person name="Bayul T."/>
            <person name="Blitshsteyn B."/>
            <person name="Bloom T."/>
            <person name="Blye J."/>
            <person name="Boguslavskiy L."/>
            <person name="Borowsky M."/>
            <person name="Boukhgalter B."/>
            <person name="Brunache A."/>
            <person name="Butler J."/>
            <person name="Calixte N."/>
            <person name="Calvo S."/>
            <person name="Camarata J."/>
            <person name="Campo K."/>
            <person name="Chang J."/>
            <person name="Cheshatsang Y."/>
            <person name="Citroen M."/>
            <person name="Collymore A."/>
            <person name="Considine T."/>
            <person name="Cook A."/>
            <person name="Cooke P."/>
            <person name="Corum B."/>
            <person name="Cuomo C."/>
            <person name="David R."/>
            <person name="Dawoe T."/>
            <person name="Degray S."/>
            <person name="Dodge S."/>
            <person name="Dooley K."/>
            <person name="Dorje P."/>
            <person name="Dorjee K."/>
            <person name="Dorris L."/>
            <person name="Duffey N."/>
            <person name="Dupes A."/>
            <person name="Elkins T."/>
            <person name="Engels R."/>
            <person name="Erickson J."/>
            <person name="Farina A."/>
            <person name="Faro S."/>
            <person name="Ferreira P."/>
            <person name="Fischer H."/>
            <person name="Fitzgerald M."/>
            <person name="Foley K."/>
            <person name="Gage D."/>
            <person name="Galagan J."/>
            <person name="Gearin G."/>
            <person name="Gnerre S."/>
            <person name="Gnirke A."/>
            <person name="Goyette A."/>
            <person name="Graham J."/>
            <person name="Grandbois E."/>
            <person name="Gyaltsen K."/>
            <person name="Hafez N."/>
            <person name="Hagopian D."/>
            <person name="Hagos B."/>
            <person name="Hall J."/>
            <person name="Hatcher B."/>
            <person name="Heller A."/>
            <person name="Higgins H."/>
            <person name="Honan T."/>
            <person name="Horn A."/>
            <person name="Houde N."/>
            <person name="Hughes L."/>
            <person name="Hulme W."/>
            <person name="Husby E."/>
            <person name="Iliev I."/>
            <person name="Jaffe D."/>
            <person name="Jones C."/>
            <person name="Kamal M."/>
            <person name="Kamat A."/>
            <person name="Kamvysselis M."/>
            <person name="Karlsson E."/>
            <person name="Kells C."/>
            <person name="Kieu A."/>
            <person name="Kisner P."/>
            <person name="Kodira C."/>
            <person name="Kulbokas E."/>
            <person name="Labutti K."/>
            <person name="Lama D."/>
            <person name="Landers T."/>
            <person name="Leger J."/>
            <person name="Levine S."/>
            <person name="Lewis D."/>
            <person name="Lewis T."/>
            <person name="Lindblad-toh K."/>
            <person name="Liu X."/>
            <person name="Lokyitsang T."/>
            <person name="Lokyitsang Y."/>
            <person name="Lucien O."/>
            <person name="Lui A."/>
            <person name="Ma L.J."/>
            <person name="Mabbitt R."/>
            <person name="Macdonald J."/>
            <person name="Maclean C."/>
            <person name="Major J."/>
            <person name="Manning J."/>
            <person name="Marabella R."/>
            <person name="Maru K."/>
            <person name="Matthews C."/>
            <person name="Mauceli E."/>
            <person name="Mccarthy M."/>
            <person name="Mcdonough S."/>
            <person name="Mcghee T."/>
            <person name="Meldrim J."/>
            <person name="Meneus L."/>
            <person name="Mesirov J."/>
            <person name="Mihalev A."/>
            <person name="Mihova T."/>
            <person name="Mikkelsen T."/>
            <person name="Mlenga V."/>
            <person name="Moru K."/>
            <person name="Mozes J."/>
            <person name="Mulrain L."/>
            <person name="Munson G."/>
            <person name="Naylor J."/>
            <person name="Newes C."/>
            <person name="Nguyen C."/>
            <person name="Nguyen N."/>
            <person name="Nguyen T."/>
            <person name="Nicol R."/>
            <person name="Nielsen C."/>
            <person name="Nizzari M."/>
            <person name="Norbu C."/>
            <person name="Norbu N."/>
            <person name="O'donnell P."/>
            <person name="Okoawo O."/>
            <person name="O'leary S."/>
            <person name="Omotosho B."/>
            <person name="O'neill K."/>
            <person name="Osman S."/>
            <person name="Parker S."/>
            <person name="Perrin D."/>
            <person name="Phunkhang P."/>
            <person name="Piqani B."/>
            <person name="Purcell S."/>
            <person name="Rachupka T."/>
            <person name="Ramasamy U."/>
            <person name="Rameau R."/>
            <person name="Ray V."/>
            <person name="Raymond C."/>
            <person name="Retta R."/>
            <person name="Richardson S."/>
            <person name="Rise C."/>
            <person name="Rodriguez J."/>
            <person name="Rogers J."/>
            <person name="Rogov P."/>
            <person name="Rutman M."/>
            <person name="Schupbach R."/>
            <person name="Seaman C."/>
            <person name="Settipalli S."/>
            <person name="Sharpe T."/>
            <person name="Sheridan J."/>
            <person name="Sherpa N."/>
            <person name="Shi J."/>
            <person name="Smirnov S."/>
            <person name="Smith C."/>
            <person name="Sougnez C."/>
            <person name="Spencer B."/>
            <person name="Stalker J."/>
            <person name="Stange-thomann N."/>
            <person name="Stavropoulos S."/>
            <person name="Stetson K."/>
            <person name="Stone C."/>
            <person name="Stone S."/>
            <person name="Stubbs M."/>
            <person name="Talamas J."/>
            <person name="Tchuinga P."/>
            <person name="Tenzing P."/>
            <person name="Tesfaye S."/>
            <person name="Theodore J."/>
            <person name="Thoulutsang Y."/>
            <person name="Topham K."/>
            <person name="Towey S."/>
            <person name="Tsamla T."/>
            <person name="Tsomo N."/>
            <person name="Vallee D."/>
            <person name="Vassiliev H."/>
            <person name="Venkataraman V."/>
            <person name="Vinson J."/>
            <person name="Vo A."/>
            <person name="Wade C."/>
            <person name="Wang S."/>
            <person name="Wangchuk T."/>
            <person name="Wangdi T."/>
            <person name="Whittaker C."/>
            <person name="Wilkinson J."/>
            <person name="Wu Y."/>
            <person name="Wyman D."/>
            <person name="Yadav S."/>
            <person name="Yang S."/>
            <person name="Yang X."/>
            <person name="Yeager S."/>
            <person name="Yee E."/>
            <person name="Young G."/>
            <person name="Zainoun J."/>
            <person name="Zembeck L."/>
            <person name="Zimmer A."/>
            <person name="Zody M."/>
            <person name="Lander E."/>
        </authorList>
    </citation>
    <scope>NUCLEOTIDE SEQUENCE [LARGE SCALE GENOMIC DNA]</scope>
</reference>
<dbReference type="InParanoid" id="H2YU08"/>
<dbReference type="OMA" id="VWLEFAC"/>
<dbReference type="Ensembl" id="ENSCSAVT00000008931.1">
    <property type="protein sequence ID" value="ENSCSAVP00000008818.1"/>
    <property type="gene ID" value="ENSCSAVG00000005232.1"/>
</dbReference>
<dbReference type="AlphaFoldDB" id="H2YU08"/>
<keyword evidence="4 5" id="KW-0472">Membrane</keyword>
<evidence type="ECO:0000313" key="7">
    <source>
        <dbReference type="Proteomes" id="UP000007875"/>
    </source>
</evidence>
<feature type="transmembrane region" description="Helical" evidence="5">
    <location>
        <begin position="209"/>
        <end position="227"/>
    </location>
</feature>
<feature type="transmembrane region" description="Helical" evidence="5">
    <location>
        <begin position="368"/>
        <end position="392"/>
    </location>
</feature>
<proteinExistence type="predicted"/>
<dbReference type="PIRSF" id="PIRSF006060">
    <property type="entry name" value="AA_transporter"/>
    <property type="match status" value="1"/>
</dbReference>
<dbReference type="STRING" id="51511.ENSCSAVP00000008818"/>
<keyword evidence="7" id="KW-1185">Reference proteome</keyword>
<feature type="transmembrane region" description="Helical" evidence="5">
    <location>
        <begin position="247"/>
        <end position="272"/>
    </location>
</feature>
<evidence type="ECO:0000256" key="5">
    <source>
        <dbReference type="SAM" id="Phobius"/>
    </source>
</evidence>
<dbReference type="Pfam" id="PF13520">
    <property type="entry name" value="AA_permease_2"/>
    <property type="match status" value="1"/>
</dbReference>
<evidence type="ECO:0000256" key="2">
    <source>
        <dbReference type="ARBA" id="ARBA00022692"/>
    </source>
</evidence>
<feature type="transmembrane region" description="Helical" evidence="5">
    <location>
        <begin position="292"/>
        <end position="318"/>
    </location>
</feature>
<dbReference type="GO" id="GO:0015179">
    <property type="term" value="F:L-amino acid transmembrane transporter activity"/>
    <property type="evidence" value="ECO:0007669"/>
    <property type="project" value="TreeGrafter"/>
</dbReference>
<reference evidence="6" key="3">
    <citation type="submission" date="2025-09" db="UniProtKB">
        <authorList>
            <consortium name="Ensembl"/>
        </authorList>
    </citation>
    <scope>IDENTIFICATION</scope>
</reference>
<evidence type="ECO:0000256" key="4">
    <source>
        <dbReference type="ARBA" id="ARBA00023136"/>
    </source>
</evidence>
<name>H2YU08_CIOSA</name>
<organism evidence="6 7">
    <name type="scientific">Ciona savignyi</name>
    <name type="common">Pacific transparent sea squirt</name>
    <dbReference type="NCBI Taxonomy" id="51511"/>
    <lineage>
        <taxon>Eukaryota</taxon>
        <taxon>Metazoa</taxon>
        <taxon>Chordata</taxon>
        <taxon>Tunicata</taxon>
        <taxon>Ascidiacea</taxon>
        <taxon>Phlebobranchia</taxon>
        <taxon>Cionidae</taxon>
        <taxon>Ciona</taxon>
    </lineage>
</organism>
<accession>H2YU08</accession>
<feature type="transmembrane region" description="Helical" evidence="5">
    <location>
        <begin position="431"/>
        <end position="449"/>
    </location>
</feature>
<dbReference type="GO" id="GO:0016020">
    <property type="term" value="C:membrane"/>
    <property type="evidence" value="ECO:0007669"/>
    <property type="project" value="UniProtKB-SubCell"/>
</dbReference>